<name>C5Y285_SORBI</name>
<evidence type="ECO:0000313" key="2">
    <source>
        <dbReference type="EMBL" id="EES09702.1"/>
    </source>
</evidence>
<evidence type="ECO:0000259" key="1">
    <source>
        <dbReference type="Pfam" id="PF23310"/>
    </source>
</evidence>
<dbReference type="HOGENOM" id="CLU_093637_1_1_1"/>
<feature type="domain" description="At2g35280-like TPR" evidence="1">
    <location>
        <begin position="81"/>
        <end position="137"/>
    </location>
</feature>
<reference evidence="3" key="2">
    <citation type="journal article" date="2018" name="Plant J.">
        <title>The Sorghum bicolor reference genome: improved assembly, gene annotations, a transcriptome atlas, and signatures of genome organization.</title>
        <authorList>
            <person name="McCormick R.F."/>
            <person name="Truong S.K."/>
            <person name="Sreedasyam A."/>
            <person name="Jenkins J."/>
            <person name="Shu S."/>
            <person name="Sims D."/>
            <person name="Kennedy M."/>
            <person name="Amirebrahimi M."/>
            <person name="Weers B.D."/>
            <person name="McKinley B."/>
            <person name="Mattison A."/>
            <person name="Morishige D.T."/>
            <person name="Grimwood J."/>
            <person name="Schmutz J."/>
            <person name="Mullet J.E."/>
        </authorList>
    </citation>
    <scope>NUCLEOTIDE SEQUENCE [LARGE SCALE GENOMIC DNA]</scope>
    <source>
        <strain evidence="3">cv. BTx623</strain>
    </source>
</reference>
<sequence>MVMTRSMAARRKAARQRALAVRTQSRAARKKALVVPPLMLPRHAQSVQGGRRRKTIGTGAGIRHEVVHNDRYLELVDNLAAVGNLEACFVRGLMLVFAKRCMHDGTQCLAPAAAADHKVAAYVLGVLHYCYGEKQEAKPYIRQVEGEDEGGVAMVPVPVTLVEDGHDCKGGACGVPEGWADGCAIFCSEACRIRHEYYKFISRVSFPST</sequence>
<proteinExistence type="predicted"/>
<dbReference type="STRING" id="4558.C5Y285"/>
<dbReference type="EMBL" id="CM000764">
    <property type="protein sequence ID" value="EES09702.1"/>
    <property type="molecule type" value="Genomic_DNA"/>
</dbReference>
<dbReference type="Gramene" id="EES09702">
    <property type="protein sequence ID" value="EES09702"/>
    <property type="gene ID" value="SORBI_3005G112200"/>
</dbReference>
<dbReference type="Proteomes" id="UP000000768">
    <property type="component" value="Chromosome 5"/>
</dbReference>
<dbReference type="SUPFAM" id="SSF81901">
    <property type="entry name" value="HCP-like"/>
    <property type="match status" value="1"/>
</dbReference>
<dbReference type="FunCoup" id="C5Y285">
    <property type="interactions" value="1"/>
</dbReference>
<dbReference type="PANTHER" id="PTHR33784">
    <property type="entry name" value="OS05G0482100 PROTEIN"/>
    <property type="match status" value="1"/>
</dbReference>
<reference evidence="2 3" key="1">
    <citation type="journal article" date="2009" name="Nature">
        <title>The Sorghum bicolor genome and the diversification of grasses.</title>
        <authorList>
            <person name="Paterson A.H."/>
            <person name="Bowers J.E."/>
            <person name="Bruggmann R."/>
            <person name="Dubchak I."/>
            <person name="Grimwood J."/>
            <person name="Gundlach H."/>
            <person name="Haberer G."/>
            <person name="Hellsten U."/>
            <person name="Mitros T."/>
            <person name="Poliakov A."/>
            <person name="Schmutz J."/>
            <person name="Spannagl M."/>
            <person name="Tang H."/>
            <person name="Wang X."/>
            <person name="Wicker T."/>
            <person name="Bharti A.K."/>
            <person name="Chapman J."/>
            <person name="Feltus F.A."/>
            <person name="Gowik U."/>
            <person name="Grigoriev I.V."/>
            <person name="Lyons E."/>
            <person name="Maher C.A."/>
            <person name="Martis M."/>
            <person name="Narechania A."/>
            <person name="Otillar R.P."/>
            <person name="Penning B.W."/>
            <person name="Salamov A.A."/>
            <person name="Wang Y."/>
            <person name="Zhang L."/>
            <person name="Carpita N.C."/>
            <person name="Freeling M."/>
            <person name="Gingle A.R."/>
            <person name="Hash C.T."/>
            <person name="Keller B."/>
            <person name="Klein P."/>
            <person name="Kresovich S."/>
            <person name="McCann M.C."/>
            <person name="Ming R."/>
            <person name="Peterson D.G."/>
            <person name="Mehboob-ur-Rahman"/>
            <person name="Ware D."/>
            <person name="Westhoff P."/>
            <person name="Mayer K.F."/>
            <person name="Messing J."/>
            <person name="Rokhsar D.S."/>
        </authorList>
    </citation>
    <scope>NUCLEOTIDE SEQUENCE [LARGE SCALE GENOMIC DNA]</scope>
    <source>
        <strain evidence="3">cv. BTx623</strain>
    </source>
</reference>
<dbReference type="InterPro" id="IPR040338">
    <property type="entry name" value="At1g67623-like"/>
</dbReference>
<dbReference type="AlphaFoldDB" id="C5Y285"/>
<accession>C5Y285</accession>
<gene>
    <name evidence="2" type="ORF">SORBI_3005G112200</name>
</gene>
<organism evidence="2 3">
    <name type="scientific">Sorghum bicolor</name>
    <name type="common">Sorghum</name>
    <name type="synonym">Sorghum vulgare</name>
    <dbReference type="NCBI Taxonomy" id="4558"/>
    <lineage>
        <taxon>Eukaryota</taxon>
        <taxon>Viridiplantae</taxon>
        <taxon>Streptophyta</taxon>
        <taxon>Embryophyta</taxon>
        <taxon>Tracheophyta</taxon>
        <taxon>Spermatophyta</taxon>
        <taxon>Magnoliopsida</taxon>
        <taxon>Liliopsida</taxon>
        <taxon>Poales</taxon>
        <taxon>Poaceae</taxon>
        <taxon>PACMAD clade</taxon>
        <taxon>Panicoideae</taxon>
        <taxon>Andropogonodae</taxon>
        <taxon>Andropogoneae</taxon>
        <taxon>Sorghinae</taxon>
        <taxon>Sorghum</taxon>
    </lineage>
</organism>
<dbReference type="PANTHER" id="PTHR33784:SF10">
    <property type="entry name" value="F-BOX PROTEIN"/>
    <property type="match status" value="1"/>
</dbReference>
<dbReference type="Pfam" id="PF23310">
    <property type="entry name" value="TPR_27"/>
    <property type="match status" value="1"/>
</dbReference>
<protein>
    <recommendedName>
        <fullName evidence="1">At2g35280-like TPR domain-containing protein</fullName>
    </recommendedName>
</protein>
<dbReference type="OMA" id="AVQEVMW"/>
<dbReference type="InParanoid" id="C5Y285"/>
<evidence type="ECO:0000313" key="3">
    <source>
        <dbReference type="Proteomes" id="UP000000768"/>
    </source>
</evidence>
<dbReference type="InterPro" id="IPR057136">
    <property type="entry name" value="At2g35280_TPR_dom"/>
</dbReference>
<keyword evidence="3" id="KW-1185">Reference proteome</keyword>